<evidence type="ECO:0000313" key="1">
    <source>
        <dbReference type="Proteomes" id="UP000887574"/>
    </source>
</evidence>
<dbReference type="InterPro" id="IPR011990">
    <property type="entry name" value="TPR-like_helical_dom_sf"/>
</dbReference>
<dbReference type="GO" id="GO:0005876">
    <property type="term" value="C:spindle microtubule"/>
    <property type="evidence" value="ECO:0007669"/>
    <property type="project" value="TreeGrafter"/>
</dbReference>
<dbReference type="WBParaSite" id="jg12554">
    <property type="protein sequence ID" value="jg12554"/>
    <property type="gene ID" value="jg12554"/>
</dbReference>
<accession>A0A915CVD1</accession>
<reference evidence="2" key="1">
    <citation type="submission" date="2022-11" db="UniProtKB">
        <authorList>
            <consortium name="WormBaseParasite"/>
        </authorList>
    </citation>
    <scope>IDENTIFICATION</scope>
</reference>
<dbReference type="GO" id="GO:0097431">
    <property type="term" value="C:mitotic spindle pole"/>
    <property type="evidence" value="ECO:0007669"/>
    <property type="project" value="TreeGrafter"/>
</dbReference>
<dbReference type="Pfam" id="PF21033">
    <property type="entry name" value="RMD1-3"/>
    <property type="match status" value="1"/>
</dbReference>
<dbReference type="GO" id="GO:0005739">
    <property type="term" value="C:mitochondrion"/>
    <property type="evidence" value="ECO:0007669"/>
    <property type="project" value="TreeGrafter"/>
</dbReference>
<dbReference type="GO" id="GO:0008017">
    <property type="term" value="F:microtubule binding"/>
    <property type="evidence" value="ECO:0007669"/>
    <property type="project" value="TreeGrafter"/>
</dbReference>
<dbReference type="PANTHER" id="PTHR16056:SF20">
    <property type="entry name" value="C2H2-TYPE DOMAIN-CONTAINING PROTEIN-RELATED"/>
    <property type="match status" value="1"/>
</dbReference>
<protein>
    <submittedName>
        <fullName evidence="2">Regulator of microtubule dynamics protein 1</fullName>
    </submittedName>
</protein>
<organism evidence="1 2">
    <name type="scientific">Ditylenchus dipsaci</name>
    <dbReference type="NCBI Taxonomy" id="166011"/>
    <lineage>
        <taxon>Eukaryota</taxon>
        <taxon>Metazoa</taxon>
        <taxon>Ecdysozoa</taxon>
        <taxon>Nematoda</taxon>
        <taxon>Chromadorea</taxon>
        <taxon>Rhabditida</taxon>
        <taxon>Tylenchina</taxon>
        <taxon>Tylenchomorpha</taxon>
        <taxon>Sphaerularioidea</taxon>
        <taxon>Anguinidae</taxon>
        <taxon>Anguininae</taxon>
        <taxon>Ditylenchus</taxon>
    </lineage>
</organism>
<proteinExistence type="predicted"/>
<dbReference type="InterPro" id="IPR049039">
    <property type="entry name" value="RMD1-3_a_helical_rpt"/>
</dbReference>
<dbReference type="AlphaFoldDB" id="A0A915CVD1"/>
<evidence type="ECO:0000313" key="2">
    <source>
        <dbReference type="WBParaSite" id="jg12554"/>
    </source>
</evidence>
<keyword evidence="1" id="KW-1185">Reference proteome</keyword>
<sequence length="236" mass="26970">MTEQEFLQNIDECYDKGEGQLAYDALKKIYNSNPSQQDNVEVLWRLARATHQISAQFLAKDSKKKEMLLEGQKYAEKAVQLYEKHLEAIKWAAVLTGALSNLLGTKDRIMQGYVFKNHLDKGLSIDPSEYLLLHMRGRFAYSVASLSWLEKSVASTLFATPPKATFQEALCDFLQVEMIRPNQWIENLLYLAKTYIAVSDKGNAAKYLKMASQLPQVDDVDKEAMVEVKTLMKKYK</sequence>
<dbReference type="PANTHER" id="PTHR16056">
    <property type="entry name" value="REGULATOR OF MICROTUBULE DYNAMICS PROTEIN"/>
    <property type="match status" value="1"/>
</dbReference>
<dbReference type="Proteomes" id="UP000887574">
    <property type="component" value="Unplaced"/>
</dbReference>
<dbReference type="Gene3D" id="1.25.40.10">
    <property type="entry name" value="Tetratricopeptide repeat domain"/>
    <property type="match status" value="1"/>
</dbReference>
<name>A0A915CVD1_9BILA</name>